<accession>A0ACC0QPT1</accession>
<comment type="caution">
    <text evidence="1">The sequence shown here is derived from an EMBL/GenBank/DDBJ whole genome shotgun (WGS) entry which is preliminary data.</text>
</comment>
<name>A0ACC0QPT1_9HYPO</name>
<gene>
    <name evidence="1" type="ORF">NCS57_00918100</name>
</gene>
<evidence type="ECO:0000313" key="1">
    <source>
        <dbReference type="EMBL" id="KAI8663180.1"/>
    </source>
</evidence>
<sequence length="482" mass="53961">MALHPSEVAKHNNAKSCWLIIHNEVYDLTKFLAHHPGGRRVILMHAGRDATQRFNLVHSKDILDKWLEPCQKLGAIDSSEAVESTTPQEEKERQIALEKKPPLSQCLTLRDFEAVAQQTMRRESWEYYSTGAEDEFVGCIPLIRVGHPITHMCYQTLKENITAFQRIRFRPKVLVNVEHVDISTTLLGTKTAIPIYVSATASAKLGHPEGEVVLTRASNNHGIVQMIPLYSSCPIEEITAARAPDATQWFQIYVKKDRNATRNAVEKAERLGCKALCITVDNPHLGSRERVLRSHHKGETSDTDEFEDAPATELDPSLTTNASLAWEDIPWFQSITKMPIIIKGVQRVEDVLTAVKYGVSGVILSNHGGRQLEYAEAPIEVLAEVMPILRERGLDQKIEVYMDGGVRRGTDVLKALCLGARGVGIGRPFLYAMTGYGQKGVEKAMRIFKDELERNMRLIGCNSIDELHPGLVKLLSRDQAKM</sequence>
<dbReference type="Proteomes" id="UP001065298">
    <property type="component" value="Chromosome 7"/>
</dbReference>
<protein>
    <submittedName>
        <fullName evidence="1">Uncharacterized protein</fullName>
    </submittedName>
</protein>
<keyword evidence="2" id="KW-1185">Reference proteome</keyword>
<evidence type="ECO:0000313" key="2">
    <source>
        <dbReference type="Proteomes" id="UP001065298"/>
    </source>
</evidence>
<dbReference type="EMBL" id="CM046509">
    <property type="protein sequence ID" value="KAI8663180.1"/>
    <property type="molecule type" value="Genomic_DNA"/>
</dbReference>
<organism evidence="1 2">
    <name type="scientific">Fusarium keratoplasticum</name>
    <dbReference type="NCBI Taxonomy" id="1328300"/>
    <lineage>
        <taxon>Eukaryota</taxon>
        <taxon>Fungi</taxon>
        <taxon>Dikarya</taxon>
        <taxon>Ascomycota</taxon>
        <taxon>Pezizomycotina</taxon>
        <taxon>Sordariomycetes</taxon>
        <taxon>Hypocreomycetidae</taxon>
        <taxon>Hypocreales</taxon>
        <taxon>Nectriaceae</taxon>
        <taxon>Fusarium</taxon>
        <taxon>Fusarium solani species complex</taxon>
    </lineage>
</organism>
<proteinExistence type="predicted"/>
<reference evidence="1" key="1">
    <citation type="submission" date="2022-06" db="EMBL/GenBank/DDBJ databases">
        <title>Fusarium solani species complex genomes reveal bases of compartmentalisation and animal pathogenesis.</title>
        <authorList>
            <person name="Tsai I.J."/>
        </authorList>
    </citation>
    <scope>NUCLEOTIDE SEQUENCE</scope>
    <source>
        <strain evidence="1">Fu6.1</strain>
    </source>
</reference>